<proteinExistence type="predicted"/>
<name>A0A644T822_9ZZZZ</name>
<evidence type="ECO:0000313" key="3">
    <source>
        <dbReference type="EMBL" id="MPL62071.1"/>
    </source>
</evidence>
<keyword evidence="2" id="KW-1133">Transmembrane helix</keyword>
<reference evidence="3" key="1">
    <citation type="submission" date="2019-08" db="EMBL/GenBank/DDBJ databases">
        <authorList>
            <person name="Kucharzyk K."/>
            <person name="Murdoch R.W."/>
            <person name="Higgins S."/>
            <person name="Loffler F."/>
        </authorList>
    </citation>
    <scope>NUCLEOTIDE SEQUENCE</scope>
</reference>
<feature type="transmembrane region" description="Helical" evidence="2">
    <location>
        <begin position="874"/>
        <end position="892"/>
    </location>
</feature>
<sequence>MTNYIKIADRLEEDRSKLNKSILKGSIILILGLIIFSLISGVSAKEFNENSSSNDIQSFINNSTQQDNTIILNAGNYDKLKNLNITRSVNISSKGQVNIKGNGGILFNITAKDIIINKLNISGYQTAIRSNTGGISVGDCNISTSDISVHFTGSNLIDISLENNTIISSISNKEAGAIYINAKDGSTVYISLRNNNITANGSKNSIGVNFYAFLCNNKFIFENNNITGIVGIYLYGQYSENNIRLINNNINGNNINGNFMDISNCDDGVNFELLYGNNNLTLTNNNITSKLDAVFLSLLGSKNNINFTNNNFKGYEGGITISEFQTDLNITLNNNNIIGISIDGLWIAGGSNNITLNLANNNITGYYSSISLDSQRSNVTVELINNNLTGLNEDGINWWTPYSNNISLNLANNNIKGSSRGIYLQAQYSNNINGILNNNNITGSTGPGIYWYTINSENIINFTNNNVTGTYGYSMWMYVDKSVNSITFVSNNFLGNNKSSVYFSGHNSSNNLNLTNNSIKGEGDYAINLKVSDSNNTITFTKNNITGISGYGIWFYVNNCNNSINFISNKFTGNNGASVYLDGTNSNNTIFKFFENDFIGKYGFYAYASKEFSGLSLVNNTFNNSIISVYFQLSGAALSNVNITGNTIFSSSRGILFEEKSTYDSSFVRMKVNYNRIISTIGLDYRSVTDNGSNFDYNWWGINDVNSKIFGFTTKNHYVLWFTNISSLNNLYIGDKLNFALLVLNTTMKNEGVENLPYFVINGTFNGVFFDSNRDNLFLYQFKVLKEGSQFLEAILDEEYANLTLKAFKINPDIKNPNNNTDINDTNIENPNNDTDIDDSDDGDLSSVEINEDTEGNINNTSDILNVHASMKPTGVPIAIILILVVLSLVTYRRN</sequence>
<protein>
    <recommendedName>
        <fullName evidence="4">Right handed beta helix domain-containing protein</fullName>
    </recommendedName>
</protein>
<keyword evidence="2" id="KW-0812">Transmembrane</keyword>
<dbReference type="SMART" id="SM00710">
    <property type="entry name" value="PbH1"/>
    <property type="match status" value="15"/>
</dbReference>
<accession>A0A644T822</accession>
<dbReference type="SUPFAM" id="SSF51126">
    <property type="entry name" value="Pectin lyase-like"/>
    <property type="match status" value="1"/>
</dbReference>
<dbReference type="AlphaFoldDB" id="A0A644T822"/>
<evidence type="ECO:0008006" key="4">
    <source>
        <dbReference type="Google" id="ProtNLM"/>
    </source>
</evidence>
<evidence type="ECO:0000256" key="1">
    <source>
        <dbReference type="SAM" id="MobiDB-lite"/>
    </source>
</evidence>
<feature type="compositionally biased region" description="Low complexity" evidence="1">
    <location>
        <begin position="819"/>
        <end position="834"/>
    </location>
</feature>
<comment type="caution">
    <text evidence="3">The sequence shown here is derived from an EMBL/GenBank/DDBJ whole genome shotgun (WGS) entry which is preliminary data.</text>
</comment>
<keyword evidence="2" id="KW-0472">Membrane</keyword>
<gene>
    <name evidence="3" type="ORF">SDC9_07670</name>
</gene>
<organism evidence="3">
    <name type="scientific">bioreactor metagenome</name>
    <dbReference type="NCBI Taxonomy" id="1076179"/>
    <lineage>
        <taxon>unclassified sequences</taxon>
        <taxon>metagenomes</taxon>
        <taxon>ecological metagenomes</taxon>
    </lineage>
</organism>
<dbReference type="InterPro" id="IPR006626">
    <property type="entry name" value="PbH1"/>
</dbReference>
<feature type="region of interest" description="Disordered" evidence="1">
    <location>
        <begin position="819"/>
        <end position="842"/>
    </location>
</feature>
<dbReference type="InterPro" id="IPR011050">
    <property type="entry name" value="Pectin_lyase_fold/virulence"/>
</dbReference>
<feature type="transmembrane region" description="Helical" evidence="2">
    <location>
        <begin position="21"/>
        <end position="44"/>
    </location>
</feature>
<dbReference type="EMBL" id="VSSQ01000016">
    <property type="protein sequence ID" value="MPL62071.1"/>
    <property type="molecule type" value="Genomic_DNA"/>
</dbReference>
<evidence type="ECO:0000256" key="2">
    <source>
        <dbReference type="SAM" id="Phobius"/>
    </source>
</evidence>